<organism evidence="2 3">
    <name type="scientific">Spizellomyces punctatus (strain DAOM BR117)</name>
    <dbReference type="NCBI Taxonomy" id="645134"/>
    <lineage>
        <taxon>Eukaryota</taxon>
        <taxon>Fungi</taxon>
        <taxon>Fungi incertae sedis</taxon>
        <taxon>Chytridiomycota</taxon>
        <taxon>Chytridiomycota incertae sedis</taxon>
        <taxon>Chytridiomycetes</taxon>
        <taxon>Spizellomycetales</taxon>
        <taxon>Spizellomycetaceae</taxon>
        <taxon>Spizellomyces</taxon>
    </lineage>
</organism>
<dbReference type="OMA" id="WHNIDGY"/>
<dbReference type="VEuPathDB" id="FungiDB:SPPG_04777"/>
<dbReference type="GO" id="GO:0005789">
    <property type="term" value="C:endoplasmic reticulum membrane"/>
    <property type="evidence" value="ECO:0007669"/>
    <property type="project" value="TreeGrafter"/>
</dbReference>
<dbReference type="SUPFAM" id="SSF51735">
    <property type="entry name" value="NAD(P)-binding Rossmann-fold domains"/>
    <property type="match status" value="1"/>
</dbReference>
<dbReference type="GO" id="GO:0016125">
    <property type="term" value="P:sterol metabolic process"/>
    <property type="evidence" value="ECO:0007669"/>
    <property type="project" value="TreeGrafter"/>
</dbReference>
<dbReference type="OrthoDB" id="9989144at2759"/>
<accession>A0A0L0HI10</accession>
<evidence type="ECO:0000313" key="3">
    <source>
        <dbReference type="Proteomes" id="UP000053201"/>
    </source>
</evidence>
<dbReference type="GO" id="GO:0000253">
    <property type="term" value="F:3-beta-hydroxysteroid 3-dehydrogenase (NADP+) activity"/>
    <property type="evidence" value="ECO:0007669"/>
    <property type="project" value="TreeGrafter"/>
</dbReference>
<dbReference type="Proteomes" id="UP000053201">
    <property type="component" value="Unassembled WGS sequence"/>
</dbReference>
<keyword evidence="1" id="KW-0472">Membrane</keyword>
<dbReference type="STRING" id="645134.A0A0L0HI10"/>
<dbReference type="eggNOG" id="KOG1478">
    <property type="taxonomic scope" value="Eukaryota"/>
</dbReference>
<dbReference type="FunCoup" id="A0A0L0HI10">
    <property type="interactions" value="49"/>
</dbReference>
<protein>
    <recommendedName>
        <fullName evidence="4">3-keto-steroid reductase</fullName>
    </recommendedName>
</protein>
<dbReference type="RefSeq" id="XP_016608498.1">
    <property type="nucleotide sequence ID" value="XM_016753009.1"/>
</dbReference>
<dbReference type="InParanoid" id="A0A0L0HI10"/>
<dbReference type="InterPro" id="IPR002347">
    <property type="entry name" value="SDR_fam"/>
</dbReference>
<keyword evidence="1" id="KW-1133">Transmembrane helix</keyword>
<name>A0A0L0HI10_SPIPD</name>
<dbReference type="AlphaFoldDB" id="A0A0L0HI10"/>
<evidence type="ECO:0000313" key="2">
    <source>
        <dbReference type="EMBL" id="KND00459.1"/>
    </source>
</evidence>
<sequence>MLTAESHSVPTSSRVAIVTGANSGVGYGIVQRLLEHALDPRNEPLTIVMACRNRSRAEAARAKLLAQYASKDMKEKAMMAESALQILIVDLSSTKSVFGACEEFKRRFSRLDYLILNAGILPCDHMNIKEGLKNLFTRPAYVAKTGGDFFSQRQGTVTAEGLGEVFAANVFGHYIMIKELEESMRGSPCPRILWFSSTTASPEFFTAADFQCVRGDHPYESSKRLCELLAIDMHDELKQRNIYSFVVSPGNCFTGLLDQGWIIAACWVGVLYLMRFLFISGCNITPRNGATSAFYLACEVENPTALDPTKLYHADISPLGRRYVRELTLAAEDSKAVRSVRREMDELWRKFRAVAVRDGILAR</sequence>
<keyword evidence="1" id="KW-0812">Transmembrane</keyword>
<gene>
    <name evidence="2" type="ORF">SPPG_04777</name>
</gene>
<dbReference type="Gene3D" id="3.40.50.720">
    <property type="entry name" value="NAD(P)-binding Rossmann-like Domain"/>
    <property type="match status" value="1"/>
</dbReference>
<dbReference type="GeneID" id="27688207"/>
<dbReference type="Pfam" id="PF00106">
    <property type="entry name" value="adh_short"/>
    <property type="match status" value="1"/>
</dbReference>
<dbReference type="EMBL" id="KQ257456">
    <property type="protein sequence ID" value="KND00459.1"/>
    <property type="molecule type" value="Genomic_DNA"/>
</dbReference>
<dbReference type="PANTHER" id="PTHR44442:SF1">
    <property type="entry name" value="3-KETO-STEROID REDUCTASE_17-BETA-HYDROXYSTEROID DEHYDROGENASE 7"/>
    <property type="match status" value="1"/>
</dbReference>
<dbReference type="InterPro" id="IPR036291">
    <property type="entry name" value="NAD(P)-bd_dom_sf"/>
</dbReference>
<keyword evidence="3" id="KW-1185">Reference proteome</keyword>
<dbReference type="InterPro" id="IPR052834">
    <property type="entry name" value="3KSR/17beta-HSD"/>
</dbReference>
<reference evidence="2 3" key="1">
    <citation type="submission" date="2009-08" db="EMBL/GenBank/DDBJ databases">
        <title>The Genome Sequence of Spizellomyces punctatus strain DAOM BR117.</title>
        <authorList>
            <consortium name="The Broad Institute Genome Sequencing Platform"/>
            <person name="Russ C."/>
            <person name="Cuomo C."/>
            <person name="Shea T."/>
            <person name="Young S.K."/>
            <person name="Zeng Q."/>
            <person name="Koehrsen M."/>
            <person name="Haas B."/>
            <person name="Borodovsky M."/>
            <person name="Guigo R."/>
            <person name="Alvarado L."/>
            <person name="Berlin A."/>
            <person name="Bochicchio J."/>
            <person name="Borenstein D."/>
            <person name="Chapman S."/>
            <person name="Chen Z."/>
            <person name="Engels R."/>
            <person name="Freedman E."/>
            <person name="Gellesch M."/>
            <person name="Goldberg J."/>
            <person name="Griggs A."/>
            <person name="Gujja S."/>
            <person name="Heiman D."/>
            <person name="Hepburn T."/>
            <person name="Howarth C."/>
            <person name="Jen D."/>
            <person name="Larson L."/>
            <person name="Lewis B."/>
            <person name="Mehta T."/>
            <person name="Park D."/>
            <person name="Pearson M."/>
            <person name="Roberts A."/>
            <person name="Saif S."/>
            <person name="Shenoy N."/>
            <person name="Sisk P."/>
            <person name="Stolte C."/>
            <person name="Sykes S."/>
            <person name="Thomson T."/>
            <person name="Walk T."/>
            <person name="White J."/>
            <person name="Yandava C."/>
            <person name="Burger G."/>
            <person name="Gray M.W."/>
            <person name="Holland P.W.H."/>
            <person name="King N."/>
            <person name="Lang F.B.F."/>
            <person name="Roger A.J."/>
            <person name="Ruiz-Trillo I."/>
            <person name="Lander E."/>
            <person name="Nusbaum C."/>
        </authorList>
    </citation>
    <scope>NUCLEOTIDE SEQUENCE [LARGE SCALE GENOMIC DNA]</scope>
    <source>
        <strain evidence="2 3">DAOM BR117</strain>
    </source>
</reference>
<dbReference type="PANTHER" id="PTHR44442">
    <property type="entry name" value="3-KETO-STEROID REDUCTASE"/>
    <property type="match status" value="1"/>
</dbReference>
<evidence type="ECO:0008006" key="4">
    <source>
        <dbReference type="Google" id="ProtNLM"/>
    </source>
</evidence>
<feature type="transmembrane region" description="Helical" evidence="1">
    <location>
        <begin position="260"/>
        <end position="278"/>
    </location>
</feature>
<evidence type="ECO:0000256" key="1">
    <source>
        <dbReference type="SAM" id="Phobius"/>
    </source>
</evidence>
<proteinExistence type="predicted"/>